<keyword evidence="1" id="KW-0472">Membrane</keyword>
<evidence type="ECO:0000256" key="1">
    <source>
        <dbReference type="SAM" id="Phobius"/>
    </source>
</evidence>
<keyword evidence="1" id="KW-1133">Transmembrane helix</keyword>
<organism evidence="2 3">
    <name type="scientific">Providencia vermicola</name>
    <dbReference type="NCBI Taxonomy" id="333965"/>
    <lineage>
        <taxon>Bacteria</taxon>
        <taxon>Pseudomonadati</taxon>
        <taxon>Pseudomonadota</taxon>
        <taxon>Gammaproteobacteria</taxon>
        <taxon>Enterobacterales</taxon>
        <taxon>Morganellaceae</taxon>
        <taxon>Providencia</taxon>
    </lineage>
</organism>
<keyword evidence="1" id="KW-0812">Transmembrane</keyword>
<protein>
    <submittedName>
        <fullName evidence="2">Uncharacterized protein</fullName>
    </submittedName>
</protein>
<evidence type="ECO:0000313" key="2">
    <source>
        <dbReference type="EMBL" id="USB38248.1"/>
    </source>
</evidence>
<accession>A0ABY4UNX3</accession>
<reference evidence="2" key="1">
    <citation type="journal article" date="2022" name="Front. Microbiol.">
        <title>Identification of a novel aminoglycoside O-nucleotidyltransferase AadA33 in Providencia vermicola.</title>
        <authorList>
            <person name="Feng C."/>
            <person name="Gao M."/>
            <person name="Jiang W."/>
            <person name="Shi W."/>
            <person name="Li A."/>
            <person name="Liu S."/>
            <person name="Zhang L."/>
            <person name="Zhang X."/>
            <person name="Li Q."/>
            <person name="Lin H."/>
            <person name="Lu J."/>
            <person name="Li K."/>
            <person name="Zhang H."/>
            <person name="Hu Y."/>
            <person name="Bao Q."/>
            <person name="Lin X."/>
        </authorList>
    </citation>
    <scope>NUCLEOTIDE SEQUENCE</scope>
    <source>
        <strain evidence="2">P13</strain>
    </source>
</reference>
<feature type="transmembrane region" description="Helical" evidence="1">
    <location>
        <begin position="27"/>
        <end position="47"/>
    </location>
</feature>
<dbReference type="Proteomes" id="UP001057142">
    <property type="component" value="Chromosome"/>
</dbReference>
<gene>
    <name evidence="2" type="ORF">M5J11_07170</name>
</gene>
<evidence type="ECO:0000313" key="3">
    <source>
        <dbReference type="Proteomes" id="UP001057142"/>
    </source>
</evidence>
<dbReference type="RefSeq" id="WP_251464936.1">
    <property type="nucleotide sequence ID" value="NZ_CP097327.1"/>
</dbReference>
<dbReference type="Gene3D" id="2.60.40.2700">
    <property type="match status" value="2"/>
</dbReference>
<dbReference type="EMBL" id="CP097327">
    <property type="protein sequence ID" value="USB38248.1"/>
    <property type="molecule type" value="Genomic_DNA"/>
</dbReference>
<keyword evidence="3" id="KW-1185">Reference proteome</keyword>
<sequence>MRSFLSQTTTLEEDIHEMAKRTKINHLICLVTLAIGLIIGGSVSASVSEVNTRTAPVIGHAPVVSDVTFDKMTPAVHDTVTATPTITDEDHDTPVTSLYQWQLDGKDIPKATENSYRLVPGDGNGKKLTIMVTPQTDPAITEPATGIAFTSSPIITQGLAPEAVAVKIYGKPEVGQLLTGSYLYHDSDTPKDLEDTSSSGTQFEWICSRSSSKKTLATAKTYTLQDADVGCAISFNVTPRSISGIPNTGAQAQSKALNVIKAVPPPEIRLFNGNQIGDRSGPGYNIEINYVNPGYGALKAIVFQEHLRGPEKNYPLDEVKVGELTNSHSLVTDSGSAIKFGKNARSNTGATISVYATLHFQNGKRLQGSSGYITLE</sequence>
<name>A0ABY4UNX3_9GAMM</name>
<proteinExistence type="predicted"/>